<name>A0ABN5TST7_9GAMM</name>
<sequence length="123" mass="13336">MFEYDLIDGVVVDGVRVKNFSIKNLSPSESKNIQNIASAQYKTISSSKNFKVVNDKHALSIEGLIYLNEHTAASIAKLGEEVVSLSFSDLCGLGVTAQDWQVILSASMAVEEYFNCASGELLA</sequence>
<keyword evidence="2" id="KW-1185">Reference proteome</keyword>
<protein>
    <submittedName>
        <fullName evidence="1">Uncharacterized protein</fullName>
    </submittedName>
</protein>
<dbReference type="Proteomes" id="UP000278437">
    <property type="component" value="Chromosome"/>
</dbReference>
<evidence type="ECO:0000313" key="2">
    <source>
        <dbReference type="Proteomes" id="UP000278437"/>
    </source>
</evidence>
<evidence type="ECO:0000313" key="1">
    <source>
        <dbReference type="EMBL" id="AZQ10121.1"/>
    </source>
</evidence>
<gene>
    <name evidence="1" type="ORF">STH12_00985</name>
</gene>
<reference evidence="2" key="1">
    <citation type="submission" date="2017-03" db="EMBL/GenBank/DDBJ databases">
        <title>Full genome sequence of a non-lethal Shewanella isolate that potentiates virulence of Vibio parahaemolyticus causing acute hepatopancreatic necrosis disease (AHPND) in shrimp.</title>
        <authorList>
            <person name="Prachumwat A."/>
            <person name="Sritunyalucksana K."/>
        </authorList>
    </citation>
    <scope>NUCLEOTIDE SEQUENCE [LARGE SCALE GENOMIC DNA]</scope>
    <source>
        <strain evidence="2">TH2012</strain>
    </source>
</reference>
<accession>A0ABN5TST7</accession>
<dbReference type="RefSeq" id="WP_126166516.1">
    <property type="nucleotide sequence ID" value="NZ_CP020373.1"/>
</dbReference>
<organism evidence="1 2">
    <name type="scientific">Shewanella khirikhana</name>
    <dbReference type="NCBI Taxonomy" id="1965282"/>
    <lineage>
        <taxon>Bacteria</taxon>
        <taxon>Pseudomonadati</taxon>
        <taxon>Pseudomonadota</taxon>
        <taxon>Gammaproteobacteria</taxon>
        <taxon>Alteromonadales</taxon>
        <taxon>Shewanellaceae</taxon>
        <taxon>Shewanella</taxon>
    </lineage>
</organism>
<proteinExistence type="predicted"/>
<dbReference type="EMBL" id="CP020373">
    <property type="protein sequence ID" value="AZQ10121.1"/>
    <property type="molecule type" value="Genomic_DNA"/>
</dbReference>